<dbReference type="SUPFAM" id="SSF54211">
    <property type="entry name" value="Ribosomal protein S5 domain 2-like"/>
    <property type="match status" value="1"/>
</dbReference>
<organism evidence="8 9">
    <name type="scientific">Engelhardtia mirabilis</name>
    <dbReference type="NCBI Taxonomy" id="2528011"/>
    <lineage>
        <taxon>Bacteria</taxon>
        <taxon>Pseudomonadati</taxon>
        <taxon>Planctomycetota</taxon>
        <taxon>Planctomycetia</taxon>
        <taxon>Planctomycetia incertae sedis</taxon>
        <taxon>Engelhardtia</taxon>
    </lineage>
</organism>
<dbReference type="InterPro" id="IPR036554">
    <property type="entry name" value="GHMP_kinase_C_sf"/>
</dbReference>
<dbReference type="Pfam" id="PF00288">
    <property type="entry name" value="GHMP_kinases_N"/>
    <property type="match status" value="1"/>
</dbReference>
<evidence type="ECO:0000256" key="5">
    <source>
        <dbReference type="ARBA" id="ARBA00022840"/>
    </source>
</evidence>
<evidence type="ECO:0000313" key="8">
    <source>
        <dbReference type="EMBL" id="QDU68218.1"/>
    </source>
</evidence>
<evidence type="ECO:0000256" key="3">
    <source>
        <dbReference type="ARBA" id="ARBA00022741"/>
    </source>
</evidence>
<dbReference type="HAMAP" id="MF_00061">
    <property type="entry name" value="IspE"/>
    <property type="match status" value="1"/>
</dbReference>
<name>A0A518BMK9_9BACT</name>
<dbReference type="PANTHER" id="PTHR43527">
    <property type="entry name" value="4-DIPHOSPHOCYTIDYL-2-C-METHYL-D-ERYTHRITOL KINASE, CHLOROPLASTIC"/>
    <property type="match status" value="1"/>
</dbReference>
<evidence type="ECO:0000256" key="4">
    <source>
        <dbReference type="ARBA" id="ARBA00022777"/>
    </source>
</evidence>
<keyword evidence="4 6" id="KW-0418">Kinase</keyword>
<dbReference type="PANTHER" id="PTHR43527:SF2">
    <property type="entry name" value="4-DIPHOSPHOCYTIDYL-2-C-METHYL-D-ERYTHRITOL KINASE, CHLOROPLASTIC"/>
    <property type="match status" value="1"/>
</dbReference>
<comment type="pathway">
    <text evidence="6">Isoprenoid biosynthesis; isopentenyl diphosphate biosynthesis via DXP pathway; isopentenyl diphosphate from 1-deoxy-D-xylulose 5-phosphate: step 3/6.</text>
</comment>
<keyword evidence="3 6" id="KW-0547">Nucleotide-binding</keyword>
<dbReference type="GO" id="GO:0005524">
    <property type="term" value="F:ATP binding"/>
    <property type="evidence" value="ECO:0007669"/>
    <property type="project" value="UniProtKB-UniRule"/>
</dbReference>
<sequence length="335" mass="34564">MSASPVTELRSLVERTEGWCSAIAPAKVNLRLDVLGRRADGFHEIATAMLALDLTDRVSARLGARPGLSLELEGPLASPDVPVDGRNLVWRAAAGALERAAADGRCPAELGVELALFKRIPSRAGLGGGSADAAAALLALEAAAGFELRDDERRELLGELGSDVAFFDATRASGYGWCFGRGERVRPLQAPQPRPWVALVVPAVESPTAAVYGALGLAPGNLATSPAEGDVLEDPLRGALDSKGAGLSNGLERAAIEAVPELGQWRTVLDHAAPGEYHLAGSGSGWFALHADEAAAHRSIERAHAAAVVAGLGTRLVTVARAAGHGAKLVGTEAE</sequence>
<dbReference type="EC" id="2.7.1.148" evidence="6"/>
<feature type="binding site" evidence="6">
    <location>
        <begin position="121"/>
        <end position="131"/>
    </location>
    <ligand>
        <name>ATP</name>
        <dbReference type="ChEBI" id="CHEBI:30616"/>
    </ligand>
</feature>
<keyword evidence="9" id="KW-1185">Reference proteome</keyword>
<gene>
    <name evidence="6 8" type="primary">ispE</name>
    <name evidence="8" type="ORF">Pla133_33130</name>
</gene>
<comment type="function">
    <text evidence="6">Catalyzes the phosphorylation of the position 2 hydroxy group of 4-diphosphocytidyl-2C-methyl-D-erythritol.</text>
</comment>
<dbReference type="GO" id="GO:0019288">
    <property type="term" value="P:isopentenyl diphosphate biosynthetic process, methylerythritol 4-phosphate pathway"/>
    <property type="evidence" value="ECO:0007669"/>
    <property type="project" value="UniProtKB-UniRule"/>
</dbReference>
<dbReference type="EMBL" id="CP036287">
    <property type="protein sequence ID" value="QDU68218.1"/>
    <property type="molecule type" value="Genomic_DNA"/>
</dbReference>
<dbReference type="GO" id="GO:0050515">
    <property type="term" value="F:4-(cytidine 5'-diphospho)-2-C-methyl-D-erythritol kinase activity"/>
    <property type="evidence" value="ECO:0007669"/>
    <property type="project" value="UniProtKB-UniRule"/>
</dbReference>
<feature type="active site" evidence="6">
    <location>
        <position position="163"/>
    </location>
</feature>
<evidence type="ECO:0000313" key="9">
    <source>
        <dbReference type="Proteomes" id="UP000316921"/>
    </source>
</evidence>
<evidence type="ECO:0000256" key="2">
    <source>
        <dbReference type="ARBA" id="ARBA00022679"/>
    </source>
</evidence>
<dbReference type="KEGG" id="pbap:Pla133_33130"/>
<evidence type="ECO:0000256" key="1">
    <source>
        <dbReference type="ARBA" id="ARBA00017473"/>
    </source>
</evidence>
<evidence type="ECO:0000256" key="6">
    <source>
        <dbReference type="HAMAP-Rule" id="MF_00061"/>
    </source>
</evidence>
<dbReference type="NCBIfam" id="TIGR00154">
    <property type="entry name" value="ispE"/>
    <property type="match status" value="1"/>
</dbReference>
<feature type="active site" evidence="6">
    <location>
        <position position="27"/>
    </location>
</feature>
<accession>A0A518BMK9</accession>
<evidence type="ECO:0000259" key="7">
    <source>
        <dbReference type="Pfam" id="PF00288"/>
    </source>
</evidence>
<keyword evidence="6" id="KW-0414">Isoprene biosynthesis</keyword>
<dbReference type="PIRSF" id="PIRSF010376">
    <property type="entry name" value="IspE"/>
    <property type="match status" value="1"/>
</dbReference>
<dbReference type="InterPro" id="IPR020568">
    <property type="entry name" value="Ribosomal_Su5_D2-typ_SF"/>
</dbReference>
<comment type="catalytic activity">
    <reaction evidence="6">
        <text>4-CDP-2-C-methyl-D-erythritol + ATP = 4-CDP-2-C-methyl-D-erythritol 2-phosphate + ADP + H(+)</text>
        <dbReference type="Rhea" id="RHEA:18437"/>
        <dbReference type="ChEBI" id="CHEBI:15378"/>
        <dbReference type="ChEBI" id="CHEBI:30616"/>
        <dbReference type="ChEBI" id="CHEBI:57823"/>
        <dbReference type="ChEBI" id="CHEBI:57919"/>
        <dbReference type="ChEBI" id="CHEBI:456216"/>
        <dbReference type="EC" id="2.7.1.148"/>
    </reaction>
</comment>
<keyword evidence="5 6" id="KW-0067">ATP-binding</keyword>
<proteinExistence type="inferred from homology"/>
<dbReference type="InterPro" id="IPR004424">
    <property type="entry name" value="IspE"/>
</dbReference>
<dbReference type="Proteomes" id="UP000316921">
    <property type="component" value="Chromosome"/>
</dbReference>
<dbReference type="Gene3D" id="3.30.230.10">
    <property type="match status" value="1"/>
</dbReference>
<comment type="similarity">
    <text evidence="6">Belongs to the GHMP kinase family. IspE subfamily.</text>
</comment>
<reference evidence="8 9" key="1">
    <citation type="submission" date="2019-02" db="EMBL/GenBank/DDBJ databases">
        <title>Deep-cultivation of Planctomycetes and their phenomic and genomic characterization uncovers novel biology.</title>
        <authorList>
            <person name="Wiegand S."/>
            <person name="Jogler M."/>
            <person name="Boedeker C."/>
            <person name="Pinto D."/>
            <person name="Vollmers J."/>
            <person name="Rivas-Marin E."/>
            <person name="Kohn T."/>
            <person name="Peeters S.H."/>
            <person name="Heuer A."/>
            <person name="Rast P."/>
            <person name="Oberbeckmann S."/>
            <person name="Bunk B."/>
            <person name="Jeske O."/>
            <person name="Meyerdierks A."/>
            <person name="Storesund J.E."/>
            <person name="Kallscheuer N."/>
            <person name="Luecker S."/>
            <person name="Lage O.M."/>
            <person name="Pohl T."/>
            <person name="Merkel B.J."/>
            <person name="Hornburger P."/>
            <person name="Mueller R.-W."/>
            <person name="Bruemmer F."/>
            <person name="Labrenz M."/>
            <person name="Spormann A.M."/>
            <person name="Op den Camp H."/>
            <person name="Overmann J."/>
            <person name="Amann R."/>
            <person name="Jetten M.S.M."/>
            <person name="Mascher T."/>
            <person name="Medema M.H."/>
            <person name="Devos D.P."/>
            <person name="Kaster A.-K."/>
            <person name="Ovreas L."/>
            <person name="Rohde M."/>
            <person name="Galperin M.Y."/>
            <person name="Jogler C."/>
        </authorList>
    </citation>
    <scope>NUCLEOTIDE SEQUENCE [LARGE SCALE GENOMIC DNA]</scope>
    <source>
        <strain evidence="8 9">Pla133</strain>
    </source>
</reference>
<dbReference type="InterPro" id="IPR014721">
    <property type="entry name" value="Ribsml_uS5_D2-typ_fold_subgr"/>
</dbReference>
<protein>
    <recommendedName>
        <fullName evidence="1 6">4-diphosphocytidyl-2-C-methyl-D-erythritol kinase</fullName>
        <shortName evidence="6">CMK</shortName>
        <ecNumber evidence="6">2.7.1.148</ecNumber>
    </recommendedName>
    <alternativeName>
        <fullName evidence="6">4-(cytidine-5'-diphospho)-2-C-methyl-D-erythritol kinase</fullName>
    </alternativeName>
</protein>
<dbReference type="Gene3D" id="3.30.70.890">
    <property type="entry name" value="GHMP kinase, C-terminal domain"/>
    <property type="match status" value="1"/>
</dbReference>
<keyword evidence="2 6" id="KW-0808">Transferase</keyword>
<dbReference type="SUPFAM" id="SSF55060">
    <property type="entry name" value="GHMP Kinase, C-terminal domain"/>
    <property type="match status" value="1"/>
</dbReference>
<dbReference type="GO" id="GO:0016114">
    <property type="term" value="P:terpenoid biosynthetic process"/>
    <property type="evidence" value="ECO:0007669"/>
    <property type="project" value="UniProtKB-UniRule"/>
</dbReference>
<feature type="domain" description="GHMP kinase N-terminal" evidence="7">
    <location>
        <begin position="87"/>
        <end position="167"/>
    </location>
</feature>
<dbReference type="UniPathway" id="UPA00056">
    <property type="reaction ID" value="UER00094"/>
</dbReference>
<dbReference type="AlphaFoldDB" id="A0A518BMK9"/>
<dbReference type="InterPro" id="IPR006204">
    <property type="entry name" value="GHMP_kinase_N_dom"/>
</dbReference>